<accession>K9W9L7</accession>
<dbReference type="KEGG" id="mic:Mic7113_1049"/>
<organism evidence="1 2">
    <name type="scientific">Allocoleopsis franciscana PCC 7113</name>
    <dbReference type="NCBI Taxonomy" id="1173027"/>
    <lineage>
        <taxon>Bacteria</taxon>
        <taxon>Bacillati</taxon>
        <taxon>Cyanobacteriota</taxon>
        <taxon>Cyanophyceae</taxon>
        <taxon>Coleofasciculales</taxon>
        <taxon>Coleofasciculaceae</taxon>
        <taxon>Allocoleopsis</taxon>
        <taxon>Allocoleopsis franciscana</taxon>
    </lineage>
</organism>
<keyword evidence="2" id="KW-1185">Reference proteome</keyword>
<dbReference type="AlphaFoldDB" id="K9W9L7"/>
<sequence>MSPITTACCAVTLNQQQQTHINHCKALADQDSVSLYKIKPKYCTIVENGRVVVKPIAQD</sequence>
<evidence type="ECO:0000313" key="1">
    <source>
        <dbReference type="EMBL" id="AFZ16943.1"/>
    </source>
</evidence>
<dbReference type="PATRIC" id="fig|1173027.3.peg.1156"/>
<dbReference type="HOGENOM" id="CLU_204592_0_0_3"/>
<dbReference type="Proteomes" id="UP000010471">
    <property type="component" value="Chromosome"/>
</dbReference>
<dbReference type="OrthoDB" id="489555at2"/>
<evidence type="ECO:0000313" key="2">
    <source>
        <dbReference type="Proteomes" id="UP000010471"/>
    </source>
</evidence>
<name>K9W9L7_9CYAN</name>
<proteinExistence type="predicted"/>
<protein>
    <submittedName>
        <fullName evidence="1">Uncharacterized protein</fullName>
    </submittedName>
</protein>
<dbReference type="EMBL" id="CP003630">
    <property type="protein sequence ID" value="AFZ16943.1"/>
    <property type="molecule type" value="Genomic_DNA"/>
</dbReference>
<reference evidence="1 2" key="1">
    <citation type="submission" date="2012-06" db="EMBL/GenBank/DDBJ databases">
        <title>Finished chromosome of genome of Microcoleus sp. PCC 7113.</title>
        <authorList>
            <consortium name="US DOE Joint Genome Institute"/>
            <person name="Gugger M."/>
            <person name="Coursin T."/>
            <person name="Rippka R."/>
            <person name="Tandeau De Marsac N."/>
            <person name="Huntemann M."/>
            <person name="Wei C.-L."/>
            <person name="Han J."/>
            <person name="Detter J.C."/>
            <person name="Han C."/>
            <person name="Tapia R."/>
            <person name="Chen A."/>
            <person name="Kyrpides N."/>
            <person name="Mavromatis K."/>
            <person name="Markowitz V."/>
            <person name="Szeto E."/>
            <person name="Ivanova N."/>
            <person name="Pagani I."/>
            <person name="Pati A."/>
            <person name="Goodwin L."/>
            <person name="Nordberg H.P."/>
            <person name="Cantor M.N."/>
            <person name="Hua S.X."/>
            <person name="Woyke T."/>
            <person name="Kerfeld C.A."/>
        </authorList>
    </citation>
    <scope>NUCLEOTIDE SEQUENCE [LARGE SCALE GENOMIC DNA]</scope>
    <source>
        <strain evidence="1 2">PCC 7113</strain>
    </source>
</reference>
<dbReference type="RefSeq" id="WP_015181103.1">
    <property type="nucleotide sequence ID" value="NC_019738.1"/>
</dbReference>
<gene>
    <name evidence="1" type="ORF">Mic7113_1049</name>
</gene>